<evidence type="ECO:0000313" key="2">
    <source>
        <dbReference type="Proteomes" id="UP001165586"/>
    </source>
</evidence>
<reference evidence="1" key="1">
    <citation type="submission" date="2022-08" db="EMBL/GenBank/DDBJ databases">
        <authorList>
            <person name="Deng Y."/>
            <person name="Han X.-F."/>
            <person name="Zhang Y.-Q."/>
        </authorList>
    </citation>
    <scope>NUCLEOTIDE SEQUENCE</scope>
    <source>
        <strain evidence="1">CPCC 203386</strain>
    </source>
</reference>
<gene>
    <name evidence="1" type="ORF">N1032_12665</name>
</gene>
<comment type="caution">
    <text evidence="1">The sequence shown here is derived from an EMBL/GenBank/DDBJ whole genome shotgun (WGS) entry which is preliminary data.</text>
</comment>
<dbReference type="RefSeq" id="WP_259539453.1">
    <property type="nucleotide sequence ID" value="NZ_JANLCJ010000004.1"/>
</dbReference>
<organism evidence="1 2">
    <name type="scientific">Herbiconiux daphne</name>
    <dbReference type="NCBI Taxonomy" id="2970914"/>
    <lineage>
        <taxon>Bacteria</taxon>
        <taxon>Bacillati</taxon>
        <taxon>Actinomycetota</taxon>
        <taxon>Actinomycetes</taxon>
        <taxon>Micrococcales</taxon>
        <taxon>Microbacteriaceae</taxon>
        <taxon>Herbiconiux</taxon>
    </lineage>
</organism>
<dbReference type="Proteomes" id="UP001165586">
    <property type="component" value="Unassembled WGS sequence"/>
</dbReference>
<keyword evidence="2" id="KW-1185">Reference proteome</keyword>
<name>A0ABT2H3S6_9MICO</name>
<protein>
    <recommendedName>
        <fullName evidence="3">Asp23/Gls24 family envelope stress response protein</fullName>
    </recommendedName>
</protein>
<sequence length="133" mass="13940">MTTDRPTPVQPADAAAPAAFRGRNRVTARALSAVVSAVAGEALQVNPARVSVDLTDSAGAVSVVIRSPIAIPALGRIEDDPTVIDHFGGTVVARADDARRIVRERVEELTGSHVGDVALRVTSAQIRQTRRVA</sequence>
<proteinExistence type="predicted"/>
<dbReference type="EMBL" id="JANLCJ010000004">
    <property type="protein sequence ID" value="MCS5734590.1"/>
    <property type="molecule type" value="Genomic_DNA"/>
</dbReference>
<accession>A0ABT2H3S6</accession>
<evidence type="ECO:0008006" key="3">
    <source>
        <dbReference type="Google" id="ProtNLM"/>
    </source>
</evidence>
<evidence type="ECO:0000313" key="1">
    <source>
        <dbReference type="EMBL" id="MCS5734590.1"/>
    </source>
</evidence>